<dbReference type="EMBL" id="PQIB02000006">
    <property type="protein sequence ID" value="RLN13112.1"/>
    <property type="molecule type" value="Genomic_DNA"/>
</dbReference>
<organism evidence="1 2">
    <name type="scientific">Panicum miliaceum</name>
    <name type="common">Proso millet</name>
    <name type="synonym">Broomcorn millet</name>
    <dbReference type="NCBI Taxonomy" id="4540"/>
    <lineage>
        <taxon>Eukaryota</taxon>
        <taxon>Viridiplantae</taxon>
        <taxon>Streptophyta</taxon>
        <taxon>Embryophyta</taxon>
        <taxon>Tracheophyta</taxon>
        <taxon>Spermatophyta</taxon>
        <taxon>Magnoliopsida</taxon>
        <taxon>Liliopsida</taxon>
        <taxon>Poales</taxon>
        <taxon>Poaceae</taxon>
        <taxon>PACMAD clade</taxon>
        <taxon>Panicoideae</taxon>
        <taxon>Panicodae</taxon>
        <taxon>Paniceae</taxon>
        <taxon>Panicinae</taxon>
        <taxon>Panicum</taxon>
        <taxon>Panicum sect. Panicum</taxon>
    </lineage>
</organism>
<proteinExistence type="predicted"/>
<accession>A0A3L6S442</accession>
<gene>
    <name evidence="1" type="ORF">C2845_PM09G01720</name>
</gene>
<name>A0A3L6S442_PANMI</name>
<comment type="caution">
    <text evidence="1">The sequence shown here is derived from an EMBL/GenBank/DDBJ whole genome shotgun (WGS) entry which is preliminary data.</text>
</comment>
<protein>
    <submittedName>
        <fullName evidence="1">Uncharacterized protein</fullName>
    </submittedName>
</protein>
<dbReference type="AlphaFoldDB" id="A0A3L6S442"/>
<evidence type="ECO:0000313" key="1">
    <source>
        <dbReference type="EMBL" id="RLN13112.1"/>
    </source>
</evidence>
<dbReference type="Proteomes" id="UP000275267">
    <property type="component" value="Unassembled WGS sequence"/>
</dbReference>
<keyword evidence="2" id="KW-1185">Reference proteome</keyword>
<reference evidence="2" key="1">
    <citation type="journal article" date="2019" name="Nat. Commun.">
        <title>The genome of broomcorn millet.</title>
        <authorList>
            <person name="Zou C."/>
            <person name="Miki D."/>
            <person name="Li D."/>
            <person name="Tang Q."/>
            <person name="Xiao L."/>
            <person name="Rajput S."/>
            <person name="Deng P."/>
            <person name="Jia W."/>
            <person name="Huang R."/>
            <person name="Zhang M."/>
            <person name="Sun Y."/>
            <person name="Hu J."/>
            <person name="Fu X."/>
            <person name="Schnable P.S."/>
            <person name="Li F."/>
            <person name="Zhang H."/>
            <person name="Feng B."/>
            <person name="Zhu X."/>
            <person name="Liu R."/>
            <person name="Schnable J.C."/>
            <person name="Zhu J.-K."/>
            <person name="Zhang H."/>
        </authorList>
    </citation>
    <scope>NUCLEOTIDE SEQUENCE [LARGE SCALE GENOMIC DNA]</scope>
</reference>
<sequence>MELKRRAAVRNGTCKMKIPTETFVLKYEKAHEDVHHKKLKIWNYGSIGPSKFFDITSIIDEGKHILGKVRIDDTFENLKLGEIYEYDNKRAKKTEADEHISDALLFVGYGQ</sequence>
<evidence type="ECO:0000313" key="2">
    <source>
        <dbReference type="Proteomes" id="UP000275267"/>
    </source>
</evidence>